<name>A0ABY8U266_TETOB</name>
<gene>
    <name evidence="12" type="ORF">OEZ85_003058</name>
</gene>
<evidence type="ECO:0000256" key="10">
    <source>
        <dbReference type="ARBA" id="ARBA00037847"/>
    </source>
</evidence>
<evidence type="ECO:0000256" key="4">
    <source>
        <dbReference type="ARBA" id="ARBA00022679"/>
    </source>
</evidence>
<evidence type="ECO:0000256" key="6">
    <source>
        <dbReference type="ARBA" id="ARBA00022968"/>
    </source>
</evidence>
<feature type="region of interest" description="Disordered" evidence="11">
    <location>
        <begin position="332"/>
        <end position="351"/>
    </location>
</feature>
<evidence type="ECO:0000256" key="1">
    <source>
        <dbReference type="ARBA" id="ARBA00004394"/>
    </source>
</evidence>
<dbReference type="PANTHER" id="PTHR31646:SF1">
    <property type="entry name" value="ALPHA-1,2-MANNOSYLTRANSFERASE MNN2"/>
    <property type="match status" value="1"/>
</dbReference>
<dbReference type="SUPFAM" id="SSF53448">
    <property type="entry name" value="Nucleotide-diphospho-sugar transferases"/>
    <property type="match status" value="1"/>
</dbReference>
<evidence type="ECO:0000256" key="2">
    <source>
        <dbReference type="ARBA" id="ARBA00004606"/>
    </source>
</evidence>
<dbReference type="Proteomes" id="UP001244341">
    <property type="component" value="Chromosome 5b"/>
</dbReference>
<keyword evidence="7" id="KW-1133">Transmembrane helix</keyword>
<keyword evidence="13" id="KW-1185">Reference proteome</keyword>
<dbReference type="PANTHER" id="PTHR31646">
    <property type="entry name" value="ALPHA-1,2-MANNOSYLTRANSFERASE MNN2"/>
    <property type="match status" value="1"/>
</dbReference>
<dbReference type="Pfam" id="PF11051">
    <property type="entry name" value="Mannosyl_trans3"/>
    <property type="match status" value="1"/>
</dbReference>
<evidence type="ECO:0000256" key="7">
    <source>
        <dbReference type="ARBA" id="ARBA00022989"/>
    </source>
</evidence>
<organism evidence="12 13">
    <name type="scientific">Tetradesmus obliquus</name>
    <name type="common">Green alga</name>
    <name type="synonym">Acutodesmus obliquus</name>
    <dbReference type="NCBI Taxonomy" id="3088"/>
    <lineage>
        <taxon>Eukaryota</taxon>
        <taxon>Viridiplantae</taxon>
        <taxon>Chlorophyta</taxon>
        <taxon>core chlorophytes</taxon>
        <taxon>Chlorophyceae</taxon>
        <taxon>CS clade</taxon>
        <taxon>Sphaeropleales</taxon>
        <taxon>Scenedesmaceae</taxon>
        <taxon>Tetradesmus</taxon>
    </lineage>
</organism>
<evidence type="ECO:0000313" key="13">
    <source>
        <dbReference type="Proteomes" id="UP001244341"/>
    </source>
</evidence>
<evidence type="ECO:0000256" key="9">
    <source>
        <dbReference type="ARBA" id="ARBA00023136"/>
    </source>
</evidence>
<keyword evidence="6" id="KW-0735">Signal-anchor</keyword>
<dbReference type="InterPro" id="IPR022751">
    <property type="entry name" value="Alpha_mannosyltransferase"/>
</dbReference>
<dbReference type="EMBL" id="CP126212">
    <property type="protein sequence ID" value="WIA14541.1"/>
    <property type="molecule type" value="Genomic_DNA"/>
</dbReference>
<evidence type="ECO:0000256" key="3">
    <source>
        <dbReference type="ARBA" id="ARBA00009105"/>
    </source>
</evidence>
<keyword evidence="8" id="KW-0333">Golgi apparatus</keyword>
<dbReference type="InterPro" id="IPR029044">
    <property type="entry name" value="Nucleotide-diphossugar_trans"/>
</dbReference>
<evidence type="ECO:0000256" key="11">
    <source>
        <dbReference type="SAM" id="MobiDB-lite"/>
    </source>
</evidence>
<sequence length="351" mass="39462">MDGSEAAAEMNLEPHLPTVHLTGFKTKVHALVFVTTFDQVLLLDSDNTPLADPTYLFESAEFNTFGNLLWLDFWTNQWMQPGLYSLLGLDVPWEVNPEFRASEAGQLLLDRVQHYDVLEWLWLLNTHSSSGVPGVREAGVVGRSIWGDKDTYLIAFQLAGKEQYVTEVPRYPLQALSRPVEAGMFVHAGMMQRGLHGELMFLHRTAAGKLWPHCAWNDNKGCKVWGATTPVDQQQLVPSVRDVTAMQFEPDKVDMAWQEQHCGPGHFDFAGESGDEDSQQQHWHATMLACDLDKSTGLLPIPVIALQHLPVQVQQMLEATYTTFLDTMQPTAHGGHTAAEQHYEDDSDPYY</sequence>
<keyword evidence="5" id="KW-0812">Transmembrane</keyword>
<evidence type="ECO:0000256" key="5">
    <source>
        <dbReference type="ARBA" id="ARBA00022692"/>
    </source>
</evidence>
<keyword evidence="4" id="KW-0808">Transferase</keyword>
<comment type="similarity">
    <text evidence="3">Belongs to the MNN1/MNT family.</text>
</comment>
<comment type="subcellular location">
    <subcellularLocation>
        <location evidence="10">Endomembrane system</location>
        <topology evidence="10">Single-pass membrane protein</topology>
    </subcellularLocation>
    <subcellularLocation>
        <location evidence="1">Golgi apparatus membrane</location>
    </subcellularLocation>
    <subcellularLocation>
        <location evidence="2">Membrane</location>
        <topology evidence="2">Single-pass type II membrane protein</topology>
    </subcellularLocation>
</comment>
<keyword evidence="9" id="KW-0472">Membrane</keyword>
<proteinExistence type="inferred from homology"/>
<evidence type="ECO:0000313" key="12">
    <source>
        <dbReference type="EMBL" id="WIA14541.1"/>
    </source>
</evidence>
<protein>
    <submittedName>
        <fullName evidence="12">Uncharacterized protein</fullName>
    </submittedName>
</protein>
<evidence type="ECO:0000256" key="8">
    <source>
        <dbReference type="ARBA" id="ARBA00023034"/>
    </source>
</evidence>
<reference evidence="12 13" key="1">
    <citation type="submission" date="2023-05" db="EMBL/GenBank/DDBJ databases">
        <title>A 100% complete, gapless, phased diploid assembly of the Scenedesmus obliquus UTEX 3031 genome.</title>
        <authorList>
            <person name="Biondi T.C."/>
            <person name="Hanschen E.R."/>
            <person name="Kwon T."/>
            <person name="Eng W."/>
            <person name="Kruse C.P.S."/>
            <person name="Koehler S.I."/>
            <person name="Kunde Y."/>
            <person name="Gleasner C.D."/>
            <person name="You Mak K.T."/>
            <person name="Polle J."/>
            <person name="Hovde B.T."/>
            <person name="Starkenburg S.R."/>
        </authorList>
    </citation>
    <scope>NUCLEOTIDE SEQUENCE [LARGE SCALE GENOMIC DNA]</scope>
    <source>
        <strain evidence="12 13">DOE0152z</strain>
    </source>
</reference>
<accession>A0ABY8U266</accession>